<proteinExistence type="predicted"/>
<evidence type="ECO:0000313" key="1">
    <source>
        <dbReference type="EMBL" id="QIG78793.1"/>
    </source>
</evidence>
<dbReference type="AlphaFoldDB" id="A0A6G6Y2F8"/>
<accession>A0A6G6Y2F8</accession>
<dbReference type="RefSeq" id="WP_165325792.1">
    <property type="nucleotide sequence ID" value="NZ_CP049109.1"/>
</dbReference>
<dbReference type="KEGG" id="spzr:G5C33_02635"/>
<organism evidence="1 2">
    <name type="scientific">Stakelama tenebrarum</name>
    <dbReference type="NCBI Taxonomy" id="2711215"/>
    <lineage>
        <taxon>Bacteria</taxon>
        <taxon>Pseudomonadati</taxon>
        <taxon>Pseudomonadota</taxon>
        <taxon>Alphaproteobacteria</taxon>
        <taxon>Sphingomonadales</taxon>
        <taxon>Sphingomonadaceae</taxon>
        <taxon>Stakelama</taxon>
    </lineage>
</organism>
<gene>
    <name evidence="1" type="ORF">G5C33_02635</name>
</gene>
<name>A0A6G6Y2F8_9SPHN</name>
<protein>
    <submittedName>
        <fullName evidence="1">Uncharacterized protein</fullName>
    </submittedName>
</protein>
<evidence type="ECO:0000313" key="2">
    <source>
        <dbReference type="Proteomes" id="UP000501568"/>
    </source>
</evidence>
<dbReference type="Proteomes" id="UP000501568">
    <property type="component" value="Chromosome"/>
</dbReference>
<sequence length="276" mass="28445">MLKLRLILVLIALVALAFPSNSMLPGRGRVAPDLLARWAAANAVRLPLDGSFAAENGARVTPIESGTGIAIAPADGNGPVLRRYLVPAARVASGLDRALRDAIFPGGTARVPAPPQGRPATLGEADAEGIYLVLTSVPASASCRHPDRRCEAVHDIAIVVKLRGVPLIGPNAHALAVPLGPLVDPLAFATTQVAPEPLCGFDPAAARVPHHIAGGCTAMVLTAFASARGFALDGHQRRIVPLSPAALDAYLRESVRQGLTRGGTLRGGWIAGVESA</sequence>
<reference evidence="1 2" key="1">
    <citation type="submission" date="2020-02" db="EMBL/GenBank/DDBJ databases">
        <authorList>
            <person name="Zheng R.K."/>
            <person name="Sun C.M."/>
        </authorList>
    </citation>
    <scope>NUCLEOTIDE SEQUENCE [LARGE SCALE GENOMIC DNA]</scope>
    <source>
        <strain evidence="2">zrk23</strain>
    </source>
</reference>
<dbReference type="EMBL" id="CP049109">
    <property type="protein sequence ID" value="QIG78793.1"/>
    <property type="molecule type" value="Genomic_DNA"/>
</dbReference>
<keyword evidence="2" id="KW-1185">Reference proteome</keyword>